<dbReference type="Pfam" id="PF20330">
    <property type="entry name" value="DUF6625"/>
    <property type="match status" value="1"/>
</dbReference>
<comment type="caution">
    <text evidence="1">The sequence shown here is derived from an EMBL/GenBank/DDBJ whole genome shotgun (WGS) entry which is preliminary data.</text>
</comment>
<sequence>MNTTSSVQPKVAFVIPYYGKFPAYFSLFFDSVKNLPIDLIMFAEQQPAMALPANVKIILKPYAQIQELFNSKLGIKVAFNKPYKFCDLKPTYGYIFEEYLTGYDFWGSVDTDLILGNFSKFISTELLNSIDFYSGIKEYVSGSFFLLRNTERCNKLFMKSRDWQKSFQEIEYTGFDECGGSFFKQLKDGANIKDLNTNIQSFTELVFDERKLGLRCHFEDTLLEPQGEEPVTVNQNQILYRGEEYLLVHFIYFKATYYFYINTQLKPPYYINSLGTFKKFPSKVNMLLSANFVNACRNKVNINLRKIDKRLKI</sequence>
<gene>
    <name evidence="1" type="ORF">GO816_16735</name>
</gene>
<dbReference type="OrthoDB" id="1910631at2"/>
<evidence type="ECO:0000313" key="2">
    <source>
        <dbReference type="Proteomes" id="UP000434850"/>
    </source>
</evidence>
<reference evidence="1 2" key="1">
    <citation type="submission" date="2019-12" db="EMBL/GenBank/DDBJ databases">
        <title>Mucilaginibacter sp. HME9299 genome sequencing and assembly.</title>
        <authorList>
            <person name="Kang H."/>
            <person name="Kim H."/>
            <person name="Joh K."/>
        </authorList>
    </citation>
    <scope>NUCLEOTIDE SEQUENCE [LARGE SCALE GENOMIC DNA]</scope>
    <source>
        <strain evidence="1 2">HME9299</strain>
    </source>
</reference>
<name>A0A6I4IR21_9SPHI</name>
<dbReference type="RefSeq" id="WP_157543098.1">
    <property type="nucleotide sequence ID" value="NZ_WQLA01000007.1"/>
</dbReference>
<dbReference type="Proteomes" id="UP000434850">
    <property type="component" value="Unassembled WGS sequence"/>
</dbReference>
<proteinExistence type="predicted"/>
<organism evidence="1 2">
    <name type="scientific">Mucilaginibacter aquatilis</name>
    <dbReference type="NCBI Taxonomy" id="1517760"/>
    <lineage>
        <taxon>Bacteria</taxon>
        <taxon>Pseudomonadati</taxon>
        <taxon>Bacteroidota</taxon>
        <taxon>Sphingobacteriia</taxon>
        <taxon>Sphingobacteriales</taxon>
        <taxon>Sphingobacteriaceae</taxon>
        <taxon>Mucilaginibacter</taxon>
    </lineage>
</organism>
<dbReference type="EMBL" id="WQLA01000007">
    <property type="protein sequence ID" value="MVN92783.1"/>
    <property type="molecule type" value="Genomic_DNA"/>
</dbReference>
<keyword evidence="2" id="KW-1185">Reference proteome</keyword>
<dbReference type="InterPro" id="IPR046733">
    <property type="entry name" value="DUF6625"/>
</dbReference>
<evidence type="ECO:0000313" key="1">
    <source>
        <dbReference type="EMBL" id="MVN92783.1"/>
    </source>
</evidence>
<accession>A0A6I4IR21</accession>
<protein>
    <submittedName>
        <fullName evidence="1">Uncharacterized protein</fullName>
    </submittedName>
</protein>
<dbReference type="AlphaFoldDB" id="A0A6I4IR21"/>